<feature type="region of interest" description="Disordered" evidence="1">
    <location>
        <begin position="605"/>
        <end position="636"/>
    </location>
</feature>
<evidence type="ECO:0000313" key="4">
    <source>
        <dbReference type="EMBL" id="KAK5054263.1"/>
    </source>
</evidence>
<dbReference type="InterPro" id="IPR007207">
    <property type="entry name" value="Not_N"/>
</dbReference>
<evidence type="ECO:0000259" key="2">
    <source>
        <dbReference type="Pfam" id="PF04065"/>
    </source>
</evidence>
<feature type="compositionally biased region" description="Basic and acidic residues" evidence="1">
    <location>
        <begin position="1035"/>
        <end position="1050"/>
    </location>
</feature>
<protein>
    <recommendedName>
        <fullName evidence="6">C2H2-type domain-containing protein</fullName>
    </recommendedName>
</protein>
<accession>A0ABR0J272</accession>
<keyword evidence="5" id="KW-1185">Reference proteome</keyword>
<dbReference type="Proteomes" id="UP001345691">
    <property type="component" value="Unassembled WGS sequence"/>
</dbReference>
<dbReference type="Pfam" id="PF11702">
    <property type="entry name" value="DUF3295"/>
    <property type="match status" value="1"/>
</dbReference>
<sequence>MSGITREAGEAALSISSATHRCYVSFQRCLDVPWLMEREWAENRLADFMLWASGIGAAAAASDKISLDARLASRPALINIFSRLLQMLMSFLEQCQEFSTLESTRREEQPDQSADKFGVFEFNLNRSHHRHGQQRRSRSLSPWSDQSSFHSESEILPECEKSVLVEAMSSVDSTLLQLNNLSVAVRRTGNQLRLEKADSRFDRSEHSSLEAFLRVWISAHTNSDPLKAIKEPDQLSPIQERLIEVNLRRRNRFLYAQRHSNKMDIKRAALRTQEHTALALRVAGSVLPNYHHAASEVFPGRLKPPQAQATLPDQTLNVLGETSTATRLEATTEILKEKILPQDTQVTSTAAQVRYPDPPKLDPHVQFFKCPCCCQTLSRALSRGNLWRKHLVENICPYTCIRSECPQPEATWLTRQAWIDHMNAEEHYIERCWKCLICADAVPYANRAELLTHTNEMHTEVASDHISTLLDASLLPMSKSDVSCPLCRPNTNVSSEEASYDLDHIAEHIHTFALLSLPWAPDVPAIEEETWLESCQKVVHWLKLNDQSIASFQDHSPIHRATVDEASLYFEKEKYFAETAAMYSHTDGLASESEVRDQFLEATRSSSHVVGSATNEEEARAPASDSDRFYEEEDSDDWEIEEDSDAELFHRVNSRANLISRPSLLTQALKQPQTGTVTGLKHAYPQPEIQRTLVPSSNAEPMAASPEEEDGMMIQSSGRRPLDIPRPNVSRGGTSDSGLDESDISKKKELGELCGFLSYQVKEINRILLEELEPEAATLQNILETEQGDRSKADRLEEIRRVIDIYRWHKSRLQLFKRALKTGFVTNEAARSTTSMIQKVVRDGKEPNFDAEAYEGIYDDCELNSEDEEFLKQAPFREAFIQRRLLLHYVFHTGSASDEARDAKKYLDTFQRVLGKLCGLARTQWQRTGSNMQDNIKQLLVDAKEAIENVAEPNNRYEHDVEKFGTVTIYRRMIWTVRNIDAVRRGKPQLETSRLQITRMVGELESQQDIYRRTDDVLPKMGTSVGGSRLQPRRLPKEASPDDRLLDIAREPSPTVFSYNR</sequence>
<dbReference type="EMBL" id="JAVRRF010000023">
    <property type="protein sequence ID" value="KAK5054263.1"/>
    <property type="molecule type" value="Genomic_DNA"/>
</dbReference>
<dbReference type="Pfam" id="PF04065">
    <property type="entry name" value="Not3"/>
    <property type="match status" value="1"/>
</dbReference>
<dbReference type="PANTHER" id="PTHR35391">
    <property type="entry name" value="C2H2-TYPE DOMAIN-CONTAINING PROTEIN-RELATED"/>
    <property type="match status" value="1"/>
</dbReference>
<dbReference type="PANTHER" id="PTHR35391:SF5">
    <property type="entry name" value="DUF6590 DOMAIN-CONTAINING PROTEIN"/>
    <property type="match status" value="1"/>
</dbReference>
<comment type="caution">
    <text evidence="4">The sequence shown here is derived from an EMBL/GenBank/DDBJ whole genome shotgun (WGS) entry which is preliminary data.</text>
</comment>
<feature type="compositionally biased region" description="Basic and acidic residues" evidence="1">
    <location>
        <begin position="617"/>
        <end position="629"/>
    </location>
</feature>
<evidence type="ECO:0000256" key="1">
    <source>
        <dbReference type="SAM" id="MobiDB-lite"/>
    </source>
</evidence>
<dbReference type="InterPro" id="IPR021711">
    <property type="entry name" value="DUF3295"/>
</dbReference>
<evidence type="ECO:0008006" key="6">
    <source>
        <dbReference type="Google" id="ProtNLM"/>
    </source>
</evidence>
<feature type="region of interest" description="Disordered" evidence="1">
    <location>
        <begin position="690"/>
        <end position="743"/>
    </location>
</feature>
<reference evidence="4 5" key="1">
    <citation type="submission" date="2023-08" db="EMBL/GenBank/DDBJ databases">
        <title>Black Yeasts Isolated from many extreme environments.</title>
        <authorList>
            <person name="Coleine C."/>
            <person name="Stajich J.E."/>
            <person name="Selbmann L."/>
        </authorList>
    </citation>
    <scope>NUCLEOTIDE SEQUENCE [LARGE SCALE GENOMIC DNA]</scope>
    <source>
        <strain evidence="4 5">CCFEE 6328</strain>
    </source>
</reference>
<evidence type="ECO:0000259" key="3">
    <source>
        <dbReference type="Pfam" id="PF11702"/>
    </source>
</evidence>
<feature type="region of interest" description="Disordered" evidence="1">
    <location>
        <begin position="1018"/>
        <end position="1061"/>
    </location>
</feature>
<name>A0ABR0J272_9EURO</name>
<gene>
    <name evidence="4" type="ORF">LTR69_008878</name>
</gene>
<feature type="compositionally biased region" description="Polar residues" evidence="1">
    <location>
        <begin position="605"/>
        <end position="614"/>
    </location>
</feature>
<organism evidence="4 5">
    <name type="scientific">Exophiala sideris</name>
    <dbReference type="NCBI Taxonomy" id="1016849"/>
    <lineage>
        <taxon>Eukaryota</taxon>
        <taxon>Fungi</taxon>
        <taxon>Dikarya</taxon>
        <taxon>Ascomycota</taxon>
        <taxon>Pezizomycotina</taxon>
        <taxon>Eurotiomycetes</taxon>
        <taxon>Chaetothyriomycetidae</taxon>
        <taxon>Chaetothyriales</taxon>
        <taxon>Herpotrichiellaceae</taxon>
        <taxon>Exophiala</taxon>
    </lineage>
</organism>
<feature type="domain" description="DUF3295" evidence="3">
    <location>
        <begin position="612"/>
        <end position="726"/>
    </location>
</feature>
<feature type="domain" description="CCR4-Not complex component Not N-terminal" evidence="2">
    <location>
        <begin position="735"/>
        <end position="863"/>
    </location>
</feature>
<proteinExistence type="predicted"/>
<evidence type="ECO:0000313" key="5">
    <source>
        <dbReference type="Proteomes" id="UP001345691"/>
    </source>
</evidence>